<dbReference type="WBParaSite" id="nRc.2.0.1.t07589-RA">
    <property type="protein sequence ID" value="nRc.2.0.1.t07589-RA"/>
    <property type="gene ID" value="nRc.2.0.1.g07589"/>
</dbReference>
<feature type="region of interest" description="Disordered" evidence="1">
    <location>
        <begin position="219"/>
        <end position="256"/>
    </location>
</feature>
<feature type="compositionally biased region" description="Polar residues" evidence="1">
    <location>
        <begin position="219"/>
        <end position="233"/>
    </location>
</feature>
<evidence type="ECO:0000313" key="3">
    <source>
        <dbReference type="WBParaSite" id="nRc.2.0.1.t07589-RA"/>
    </source>
</evidence>
<organism evidence="2 3">
    <name type="scientific">Romanomermis culicivorax</name>
    <name type="common">Nematode worm</name>
    <dbReference type="NCBI Taxonomy" id="13658"/>
    <lineage>
        <taxon>Eukaryota</taxon>
        <taxon>Metazoa</taxon>
        <taxon>Ecdysozoa</taxon>
        <taxon>Nematoda</taxon>
        <taxon>Enoplea</taxon>
        <taxon>Dorylaimia</taxon>
        <taxon>Mermithida</taxon>
        <taxon>Mermithoidea</taxon>
        <taxon>Mermithidae</taxon>
        <taxon>Romanomermis</taxon>
    </lineage>
</organism>
<keyword evidence="2" id="KW-1185">Reference proteome</keyword>
<proteinExistence type="predicted"/>
<feature type="compositionally biased region" description="Basic and acidic residues" evidence="1">
    <location>
        <begin position="236"/>
        <end position="245"/>
    </location>
</feature>
<name>A0A915I190_ROMCU</name>
<accession>A0A915I190</accession>
<sequence>MKTFRNVLMPLCCSRRERRSIFRISTKKGRNDRDRLVDKLGKLFKLKTDAREMMCLTTNDPLIFATRCALHTVLAPFSICTLTKWDFSFMINMRNISQSGSLLTATQDHDASIDLESTSIKNQLSIKIDEVVELIKQNYANHEWCLVRKIGRRQDDCDRQSETYNHPYCSDNIQRLNQSPILDFTSSCIGYVPLNKLQPTVHWHNSSSNKRFELLISMPNGTRRSSGKSISLTSSDSKDEGKDSSTKQQRKPIETISRTYISRHAHGHDGSRDQSNFSARDMQSIIFNVSFSWRGEIGDGRRALLVCSCLDDRLCRYMSICHSCDA</sequence>
<evidence type="ECO:0000256" key="1">
    <source>
        <dbReference type="SAM" id="MobiDB-lite"/>
    </source>
</evidence>
<dbReference type="Proteomes" id="UP000887565">
    <property type="component" value="Unplaced"/>
</dbReference>
<reference evidence="3" key="1">
    <citation type="submission" date="2022-11" db="UniProtKB">
        <authorList>
            <consortium name="WormBaseParasite"/>
        </authorList>
    </citation>
    <scope>IDENTIFICATION</scope>
</reference>
<evidence type="ECO:0000313" key="2">
    <source>
        <dbReference type="Proteomes" id="UP000887565"/>
    </source>
</evidence>
<dbReference type="AlphaFoldDB" id="A0A915I190"/>
<protein>
    <submittedName>
        <fullName evidence="3">Uncharacterized protein</fullName>
    </submittedName>
</protein>